<dbReference type="Gene3D" id="1.20.1250.20">
    <property type="entry name" value="MFS general substrate transporter like domains"/>
    <property type="match status" value="1"/>
</dbReference>
<dbReference type="SUPFAM" id="SSF103473">
    <property type="entry name" value="MFS general substrate transporter"/>
    <property type="match status" value="1"/>
</dbReference>
<evidence type="ECO:0000256" key="7">
    <source>
        <dbReference type="SAM" id="Phobius"/>
    </source>
</evidence>
<feature type="region of interest" description="Disordered" evidence="6">
    <location>
        <begin position="411"/>
        <end position="433"/>
    </location>
</feature>
<feature type="domain" description="Major facilitator superfamily (MFS) profile" evidence="8">
    <location>
        <begin position="4"/>
        <end position="409"/>
    </location>
</feature>
<feature type="transmembrane region" description="Helical" evidence="7">
    <location>
        <begin position="322"/>
        <end position="344"/>
    </location>
</feature>
<evidence type="ECO:0000256" key="2">
    <source>
        <dbReference type="ARBA" id="ARBA00022475"/>
    </source>
</evidence>
<dbReference type="GO" id="GO:0005886">
    <property type="term" value="C:plasma membrane"/>
    <property type="evidence" value="ECO:0007669"/>
    <property type="project" value="UniProtKB-SubCell"/>
</dbReference>
<evidence type="ECO:0000313" key="10">
    <source>
        <dbReference type="Proteomes" id="UP000050266"/>
    </source>
</evidence>
<dbReference type="EMBL" id="LJRQ01000030">
    <property type="protein sequence ID" value="KPZ18240.1"/>
    <property type="molecule type" value="Genomic_DNA"/>
</dbReference>
<dbReference type="GO" id="GO:0022857">
    <property type="term" value="F:transmembrane transporter activity"/>
    <property type="evidence" value="ECO:0007669"/>
    <property type="project" value="InterPro"/>
</dbReference>
<feature type="transmembrane region" description="Helical" evidence="7">
    <location>
        <begin position="232"/>
        <end position="253"/>
    </location>
</feature>
<proteinExistence type="predicted"/>
<dbReference type="AlphaFoldDB" id="A0A0Q0E9C0"/>
<keyword evidence="5 7" id="KW-0472">Membrane</keyword>
<feature type="transmembrane region" description="Helical" evidence="7">
    <location>
        <begin position="293"/>
        <end position="316"/>
    </location>
</feature>
<name>A0A0Q0E9C0_PSEA0</name>
<dbReference type="Proteomes" id="UP000050266">
    <property type="component" value="Unassembled WGS sequence"/>
</dbReference>
<feature type="transmembrane region" description="Helical" evidence="7">
    <location>
        <begin position="101"/>
        <end position="124"/>
    </location>
</feature>
<dbReference type="InterPro" id="IPR050189">
    <property type="entry name" value="MFS_Efflux_Transporters"/>
</dbReference>
<dbReference type="Pfam" id="PF07690">
    <property type="entry name" value="MFS_1"/>
    <property type="match status" value="1"/>
</dbReference>
<dbReference type="InterPro" id="IPR036259">
    <property type="entry name" value="MFS_trans_sf"/>
</dbReference>
<sequence>MCRLIFNVARSGRMQAFDSTLKQSEITTHPPAWGAVFSMALCVVVLIASEFMPVSLLTPIAQDLGINQGQAGQAISISGFFAVLTSLLNTPLTRHLDRKPVLLGFSLLLLVSGVIVTLASNGWLFMTGRALLGIAIGGFWSMSTATVMKLVPKQSVAKGLALINGGNALAATVAAPLGSFMGQYIGWRGAFFLVIPLAALAFAWQWLSLPAMRSQPNNRARNPFRLLRNPQVAVGMSAILLLFMGQFAVFTYLRPFLEEITGVSVNALSLMLLVLGASGLVGTYLIGRLLHTGLYACLIGIPLLMAVLAVALTGLGHSPQSVAIVLAVWGLIATPAPVAWGLWLSRTLPDDAEAGGGLMVATIQLAITAGAGIGGALFDSLGWWSPFAFGGVLLACSAALAWTARDNASLQESNTGQGRADKRGSISQRGNTP</sequence>
<feature type="transmembrane region" description="Helical" evidence="7">
    <location>
        <begin position="383"/>
        <end position="404"/>
    </location>
</feature>
<feature type="transmembrane region" description="Helical" evidence="7">
    <location>
        <begin position="356"/>
        <end position="377"/>
    </location>
</feature>
<organism evidence="9 10">
    <name type="scientific">Pseudomonas amygdali pv. ulmi</name>
    <dbReference type="NCBI Taxonomy" id="251720"/>
    <lineage>
        <taxon>Bacteria</taxon>
        <taxon>Pseudomonadati</taxon>
        <taxon>Pseudomonadota</taxon>
        <taxon>Gammaproteobacteria</taxon>
        <taxon>Pseudomonadales</taxon>
        <taxon>Pseudomonadaceae</taxon>
        <taxon>Pseudomonas</taxon>
        <taxon>Pseudomonas amygdali</taxon>
    </lineage>
</organism>
<evidence type="ECO:0000256" key="6">
    <source>
        <dbReference type="SAM" id="MobiDB-lite"/>
    </source>
</evidence>
<feature type="transmembrane region" description="Helical" evidence="7">
    <location>
        <begin position="32"/>
        <end position="51"/>
    </location>
</feature>
<dbReference type="PROSITE" id="PS50850">
    <property type="entry name" value="MFS"/>
    <property type="match status" value="1"/>
</dbReference>
<evidence type="ECO:0000256" key="1">
    <source>
        <dbReference type="ARBA" id="ARBA00004651"/>
    </source>
</evidence>
<feature type="transmembrane region" description="Helical" evidence="7">
    <location>
        <begin position="265"/>
        <end position="286"/>
    </location>
</feature>
<feature type="transmembrane region" description="Helical" evidence="7">
    <location>
        <begin position="130"/>
        <end position="148"/>
    </location>
</feature>
<keyword evidence="2" id="KW-1003">Cell membrane</keyword>
<evidence type="ECO:0000256" key="5">
    <source>
        <dbReference type="ARBA" id="ARBA00023136"/>
    </source>
</evidence>
<comment type="subcellular location">
    <subcellularLocation>
        <location evidence="1">Cell membrane</location>
        <topology evidence="1">Multi-pass membrane protein</topology>
    </subcellularLocation>
</comment>
<dbReference type="PATRIC" id="fig|251720.4.peg.2797"/>
<reference evidence="9 10" key="1">
    <citation type="submission" date="2015-09" db="EMBL/GenBank/DDBJ databases">
        <title>Genome announcement of multiple Pseudomonas syringae strains.</title>
        <authorList>
            <person name="Thakur S."/>
            <person name="Wang P.W."/>
            <person name="Gong Y."/>
            <person name="Weir B.S."/>
            <person name="Guttman D.S."/>
        </authorList>
    </citation>
    <scope>NUCLEOTIDE SEQUENCE [LARGE SCALE GENOMIC DNA]</scope>
    <source>
        <strain evidence="9 10">ICMP3962</strain>
    </source>
</reference>
<comment type="caution">
    <text evidence="9">The sequence shown here is derived from an EMBL/GenBank/DDBJ whole genome shotgun (WGS) entry which is preliminary data.</text>
</comment>
<accession>A0A0Q0E9C0</accession>
<keyword evidence="4 7" id="KW-1133">Transmembrane helix</keyword>
<gene>
    <name evidence="9" type="ORF">ALO41_05026</name>
</gene>
<protein>
    <submittedName>
        <fullName evidence="9">Major facilitator family transporter</fullName>
    </submittedName>
</protein>
<dbReference type="InterPro" id="IPR011701">
    <property type="entry name" value="MFS"/>
</dbReference>
<dbReference type="PANTHER" id="PTHR43124">
    <property type="entry name" value="PURINE EFFLUX PUMP PBUE"/>
    <property type="match status" value="1"/>
</dbReference>
<evidence type="ECO:0000256" key="3">
    <source>
        <dbReference type="ARBA" id="ARBA00022692"/>
    </source>
</evidence>
<feature type="transmembrane region" description="Helical" evidence="7">
    <location>
        <begin position="160"/>
        <end position="185"/>
    </location>
</feature>
<keyword evidence="3 7" id="KW-0812">Transmembrane</keyword>
<dbReference type="PANTHER" id="PTHR43124:SF5">
    <property type="entry name" value="PURINE RIBONUCLEOSIDE EFFLUX PUMP NEPI"/>
    <property type="match status" value="1"/>
</dbReference>
<evidence type="ECO:0000259" key="8">
    <source>
        <dbReference type="PROSITE" id="PS50850"/>
    </source>
</evidence>
<feature type="transmembrane region" description="Helical" evidence="7">
    <location>
        <begin position="71"/>
        <end position="89"/>
    </location>
</feature>
<evidence type="ECO:0000313" key="9">
    <source>
        <dbReference type="EMBL" id="KPZ18240.1"/>
    </source>
</evidence>
<dbReference type="CDD" id="cd17324">
    <property type="entry name" value="MFS_NepI_like"/>
    <property type="match status" value="1"/>
</dbReference>
<feature type="transmembrane region" description="Helical" evidence="7">
    <location>
        <begin position="191"/>
        <end position="211"/>
    </location>
</feature>
<dbReference type="InterPro" id="IPR020846">
    <property type="entry name" value="MFS_dom"/>
</dbReference>
<evidence type="ECO:0000256" key="4">
    <source>
        <dbReference type="ARBA" id="ARBA00022989"/>
    </source>
</evidence>